<dbReference type="InterPro" id="IPR036390">
    <property type="entry name" value="WH_DNA-bd_sf"/>
</dbReference>
<comment type="subcellular location">
    <subcellularLocation>
        <location evidence="1">Nucleus</location>
    </subcellularLocation>
</comment>
<dbReference type="CDD" id="cd04478">
    <property type="entry name" value="RPA2_DBD_D"/>
    <property type="match status" value="1"/>
</dbReference>
<evidence type="ECO:0000256" key="7">
    <source>
        <dbReference type="ARBA" id="ARBA00023204"/>
    </source>
</evidence>
<dbReference type="SUPFAM" id="SSF50249">
    <property type="entry name" value="Nucleic acid-binding proteins"/>
    <property type="match status" value="1"/>
</dbReference>
<dbReference type="InterPro" id="IPR012340">
    <property type="entry name" value="NA-bd_OB-fold"/>
</dbReference>
<dbReference type="Pfam" id="PF01336">
    <property type="entry name" value="tRNA_anti-codon"/>
    <property type="match status" value="1"/>
</dbReference>
<evidence type="ECO:0000256" key="9">
    <source>
        <dbReference type="ARBA" id="ARBA00057177"/>
    </source>
</evidence>
<name>A0AA39RDK9_ACESA</name>
<dbReference type="GO" id="GO:0005662">
    <property type="term" value="C:DNA replication factor A complex"/>
    <property type="evidence" value="ECO:0007669"/>
    <property type="project" value="TreeGrafter"/>
</dbReference>
<dbReference type="GO" id="GO:0000724">
    <property type="term" value="P:double-strand break repair via homologous recombination"/>
    <property type="evidence" value="ECO:0007669"/>
    <property type="project" value="TreeGrafter"/>
</dbReference>
<evidence type="ECO:0000256" key="8">
    <source>
        <dbReference type="ARBA" id="ARBA00023242"/>
    </source>
</evidence>
<dbReference type="GO" id="GO:0003697">
    <property type="term" value="F:single-stranded DNA binding"/>
    <property type="evidence" value="ECO:0007669"/>
    <property type="project" value="TreeGrafter"/>
</dbReference>
<keyword evidence="6" id="KW-0233">DNA recombination</keyword>
<dbReference type="Proteomes" id="UP001168877">
    <property type="component" value="Unassembled WGS sequence"/>
</dbReference>
<feature type="domain" description="Replication protein A C-terminal" evidence="12">
    <location>
        <begin position="165"/>
        <end position="273"/>
    </location>
</feature>
<evidence type="ECO:0000256" key="10">
    <source>
        <dbReference type="SAM" id="MobiDB-lite"/>
    </source>
</evidence>
<dbReference type="GO" id="GO:0006289">
    <property type="term" value="P:nucleotide-excision repair"/>
    <property type="evidence" value="ECO:0007669"/>
    <property type="project" value="TreeGrafter"/>
</dbReference>
<keyword evidence="7" id="KW-0234">DNA repair</keyword>
<accession>A0AA39RDK9</accession>
<comment type="function">
    <text evidence="9">Component of the replication protein A complex (RPA) required for DNA recombination, repair and replication. The activity of RPA is mediated by single-stranded DNA binding and protein interactions. Required fo cell division in meristems. Involved in the maintenance of transcriptional epigenetic gene silencing (TGS) at specific loci (including some transposons) by regulating histone H3 acetylation, 'Lys-4' and 'Lys-9' methylation.</text>
</comment>
<evidence type="ECO:0000259" key="12">
    <source>
        <dbReference type="Pfam" id="PF08784"/>
    </source>
</evidence>
<feature type="region of interest" description="Disordered" evidence="10">
    <location>
        <begin position="341"/>
        <end position="360"/>
    </location>
</feature>
<dbReference type="FunFam" id="1.10.10.10:FF:000168">
    <property type="entry name" value="Replication protein A 32 kDa subunit"/>
    <property type="match status" value="1"/>
</dbReference>
<feature type="domain" description="OB" evidence="11">
    <location>
        <begin position="74"/>
        <end position="147"/>
    </location>
</feature>
<keyword evidence="8" id="KW-0539">Nucleus</keyword>
<comment type="caution">
    <text evidence="13">The sequence shown here is derived from an EMBL/GenBank/DDBJ whole genome shotgun (WGS) entry which is preliminary data.</text>
</comment>
<dbReference type="GO" id="GO:0006260">
    <property type="term" value="P:DNA replication"/>
    <property type="evidence" value="ECO:0007669"/>
    <property type="project" value="UniProtKB-KW"/>
</dbReference>
<dbReference type="FunFam" id="2.40.50.140:FF:000184">
    <property type="entry name" value="replication protein A 32 kDa subunit A-like"/>
    <property type="match status" value="1"/>
</dbReference>
<evidence type="ECO:0000256" key="1">
    <source>
        <dbReference type="ARBA" id="ARBA00004123"/>
    </source>
</evidence>
<comment type="similarity">
    <text evidence="2">Belongs to the replication factor A protein 2 family.</text>
</comment>
<keyword evidence="5" id="KW-0238">DNA-binding</keyword>
<dbReference type="InterPro" id="IPR036388">
    <property type="entry name" value="WH-like_DNA-bd_sf"/>
</dbReference>
<dbReference type="InterPro" id="IPR004365">
    <property type="entry name" value="NA-bd_OB_tRNA"/>
</dbReference>
<dbReference type="PANTHER" id="PTHR13989">
    <property type="entry name" value="REPLICATION PROTEIN A-RELATED"/>
    <property type="match status" value="1"/>
</dbReference>
<organism evidence="13 14">
    <name type="scientific">Acer saccharum</name>
    <name type="common">Sugar maple</name>
    <dbReference type="NCBI Taxonomy" id="4024"/>
    <lineage>
        <taxon>Eukaryota</taxon>
        <taxon>Viridiplantae</taxon>
        <taxon>Streptophyta</taxon>
        <taxon>Embryophyta</taxon>
        <taxon>Tracheophyta</taxon>
        <taxon>Spermatophyta</taxon>
        <taxon>Magnoliopsida</taxon>
        <taxon>eudicotyledons</taxon>
        <taxon>Gunneridae</taxon>
        <taxon>Pentapetalae</taxon>
        <taxon>rosids</taxon>
        <taxon>malvids</taxon>
        <taxon>Sapindales</taxon>
        <taxon>Sapindaceae</taxon>
        <taxon>Hippocastanoideae</taxon>
        <taxon>Acereae</taxon>
        <taxon>Acer</taxon>
    </lineage>
</organism>
<dbReference type="InterPro" id="IPR014892">
    <property type="entry name" value="RPA_C"/>
</dbReference>
<dbReference type="SUPFAM" id="SSF46785">
    <property type="entry name" value="Winged helix' DNA-binding domain"/>
    <property type="match status" value="1"/>
</dbReference>
<dbReference type="PANTHER" id="PTHR13989:SF34">
    <property type="entry name" value="REPLICATION PROTEIN A 32 KDA SUBUNIT A"/>
    <property type="match status" value="1"/>
</dbReference>
<keyword evidence="14" id="KW-1185">Reference proteome</keyword>
<reference evidence="13" key="1">
    <citation type="journal article" date="2022" name="Plant J.">
        <title>Strategies of tolerance reflected in two North American maple genomes.</title>
        <authorList>
            <person name="McEvoy S.L."/>
            <person name="Sezen U.U."/>
            <person name="Trouern-Trend A."/>
            <person name="McMahon S.M."/>
            <person name="Schaberg P.G."/>
            <person name="Yang J."/>
            <person name="Wegrzyn J.L."/>
            <person name="Swenson N.G."/>
        </authorList>
    </citation>
    <scope>NUCLEOTIDE SEQUENCE</scope>
    <source>
        <strain evidence="13">NS2018</strain>
    </source>
</reference>
<dbReference type="InterPro" id="IPR040260">
    <property type="entry name" value="RFA2-like"/>
</dbReference>
<dbReference type="Gene3D" id="1.10.10.10">
    <property type="entry name" value="Winged helix-like DNA-binding domain superfamily/Winged helix DNA-binding domain"/>
    <property type="match status" value="1"/>
</dbReference>
<evidence type="ECO:0000256" key="6">
    <source>
        <dbReference type="ARBA" id="ARBA00023172"/>
    </source>
</evidence>
<evidence type="ECO:0000256" key="3">
    <source>
        <dbReference type="ARBA" id="ARBA00022705"/>
    </source>
</evidence>
<evidence type="ECO:0000313" key="13">
    <source>
        <dbReference type="EMBL" id="KAK0571936.1"/>
    </source>
</evidence>
<dbReference type="GO" id="GO:0035861">
    <property type="term" value="C:site of double-strand break"/>
    <property type="evidence" value="ECO:0007669"/>
    <property type="project" value="TreeGrafter"/>
</dbReference>
<evidence type="ECO:0000256" key="2">
    <source>
        <dbReference type="ARBA" id="ARBA00007815"/>
    </source>
</evidence>
<proteinExistence type="inferred from homology"/>
<sequence length="481" mass="53608">MFSSSQFDANSAFSGGGFMPTQPSQFVDASSSSSARSRDSQGLVPVTVKLISEASHSGEDKSNFSINGLEVTNVTLVGMVFNKDERASDVSFTLDDGTGRIDCKRWASEVFDTKEMEAVQDGMYVRLNGHLKSFQGRRQLVAFSVRPVTNFDEVTFHYIDCIHFHLQNSKSQQGVATTQSHMVDTSLNTPNRTGPNGYQTVPSTHFSSQFSTDGLKDTDQLILDYLQQPSSSERERGVHINELSQQMKIPEKKIMDSISSLENEGLIYSTIDEFHYKFARAKRAPDDVHEINKTPPLVVVSTTTTTEAVNVSDPDPDFGMLPPSSNLEPAKNIIVRNYNNNESDYGSQSSLSRENPNNSSSDNDLIMDFNVDDFCKIFDSDYGGYLDVNYNHQTTTDCLVDQQVGDGDHHQDDVIMNVMCCKTEEDKLPSNNNFPEKIMKENYDRDMDSEFLTLASSFLESAVEDDGWPGYDLNISTYATA</sequence>
<dbReference type="AlphaFoldDB" id="A0AA39RDK9"/>
<dbReference type="Pfam" id="PF08784">
    <property type="entry name" value="RPA_C"/>
    <property type="match status" value="1"/>
</dbReference>
<evidence type="ECO:0000259" key="11">
    <source>
        <dbReference type="Pfam" id="PF01336"/>
    </source>
</evidence>
<reference evidence="13" key="2">
    <citation type="submission" date="2023-06" db="EMBL/GenBank/DDBJ databases">
        <authorList>
            <person name="Swenson N.G."/>
            <person name="Wegrzyn J.L."/>
            <person name="Mcevoy S.L."/>
        </authorList>
    </citation>
    <scope>NUCLEOTIDE SEQUENCE</scope>
    <source>
        <strain evidence="13">NS2018</strain>
        <tissue evidence="13">Leaf</tissue>
    </source>
</reference>
<dbReference type="Gene3D" id="2.40.50.140">
    <property type="entry name" value="Nucleic acid-binding proteins"/>
    <property type="match status" value="1"/>
</dbReference>
<protein>
    <submittedName>
        <fullName evidence="13">Uncharacterized protein</fullName>
    </submittedName>
</protein>
<evidence type="ECO:0000313" key="14">
    <source>
        <dbReference type="Proteomes" id="UP001168877"/>
    </source>
</evidence>
<evidence type="ECO:0000256" key="4">
    <source>
        <dbReference type="ARBA" id="ARBA00022763"/>
    </source>
</evidence>
<evidence type="ECO:0000256" key="5">
    <source>
        <dbReference type="ARBA" id="ARBA00023125"/>
    </source>
</evidence>
<dbReference type="GO" id="GO:0000781">
    <property type="term" value="C:chromosome, telomeric region"/>
    <property type="evidence" value="ECO:0007669"/>
    <property type="project" value="TreeGrafter"/>
</dbReference>
<keyword evidence="3" id="KW-0235">DNA replication</keyword>
<keyword evidence="4" id="KW-0227">DNA damage</keyword>
<dbReference type="EMBL" id="JAUESC010000388">
    <property type="protein sequence ID" value="KAK0571936.1"/>
    <property type="molecule type" value="Genomic_DNA"/>
</dbReference>
<gene>
    <name evidence="13" type="ORF">LWI29_023769</name>
</gene>